<feature type="region of interest" description="Disordered" evidence="1">
    <location>
        <begin position="704"/>
        <end position="737"/>
    </location>
</feature>
<feature type="compositionally biased region" description="Polar residues" evidence="1">
    <location>
        <begin position="1"/>
        <end position="10"/>
    </location>
</feature>
<feature type="compositionally biased region" description="Polar residues" evidence="1">
    <location>
        <begin position="806"/>
        <end position="817"/>
    </location>
</feature>
<evidence type="ECO:0000313" key="3">
    <source>
        <dbReference type="Proteomes" id="UP000179920"/>
    </source>
</evidence>
<reference evidence="3" key="1">
    <citation type="submission" date="2016-04" db="EMBL/GenBank/DDBJ databases">
        <authorList>
            <person name="Guldener U."/>
            <person name="Guldener U."/>
        </authorList>
    </citation>
    <scope>NUCLEOTIDE SEQUENCE [LARGE SCALE GENOMIC DNA]</scope>
    <source>
        <strain evidence="3">UB2112</strain>
    </source>
</reference>
<name>A0A1K0H6I0_9BASI</name>
<evidence type="ECO:0000313" key="2">
    <source>
        <dbReference type="EMBL" id="SAM69742.1"/>
    </source>
</evidence>
<protein>
    <submittedName>
        <fullName evidence="2">Uncharacterized protein</fullName>
    </submittedName>
</protein>
<proteinExistence type="predicted"/>
<accession>A0A1K0H6I0</accession>
<organism evidence="2 3">
    <name type="scientific">Ustilago bromivora</name>
    <dbReference type="NCBI Taxonomy" id="307758"/>
    <lineage>
        <taxon>Eukaryota</taxon>
        <taxon>Fungi</taxon>
        <taxon>Dikarya</taxon>
        <taxon>Basidiomycota</taxon>
        <taxon>Ustilaginomycotina</taxon>
        <taxon>Ustilaginomycetes</taxon>
        <taxon>Ustilaginales</taxon>
        <taxon>Ustilaginaceae</taxon>
        <taxon>Ustilago</taxon>
    </lineage>
</organism>
<dbReference type="AlphaFoldDB" id="A0A1K0H6I0"/>
<evidence type="ECO:0000256" key="1">
    <source>
        <dbReference type="SAM" id="MobiDB-lite"/>
    </source>
</evidence>
<feature type="region of interest" description="Disordered" evidence="1">
    <location>
        <begin position="414"/>
        <end position="435"/>
    </location>
</feature>
<feature type="compositionally biased region" description="Basic and acidic residues" evidence="1">
    <location>
        <begin position="31"/>
        <end position="44"/>
    </location>
</feature>
<gene>
    <name evidence="2" type="ORF">UBRO_00601</name>
</gene>
<dbReference type="EMBL" id="LT558118">
    <property type="protein sequence ID" value="SAM69742.1"/>
    <property type="molecule type" value="Genomic_DNA"/>
</dbReference>
<feature type="compositionally biased region" description="Polar residues" evidence="1">
    <location>
        <begin position="825"/>
        <end position="834"/>
    </location>
</feature>
<sequence length="998" mass="108037">MASRSASNHDYASAFANEPTGSASSHSSSSLHDRRVLQPDDFKRSKNQLSSRSRPALRIDYIANSGSSSPAALISHIPSRSQGASPLPPNFDLVFHSRPKVLVDREGGNRETFGPWNEDAEGSEDQSHGIVLTDPKEELATVAGEALDDESIPAQPQPEPTPASSSSPPGDAHLTKLKQEADEVWNSYRPGMTPQQSTVAPESELDSRSNASDQPANIPQRVTSLRRNSAIVLTSLPKHDSHHQRDSVAIVSSQYHASSSQVHDRAVPSARSARSEFETFPRITTSISSGASFRGPSSSDVHFQRPYTASVLSFTSEGSFLSYQNSFESGISSLLLNRAPTSTRMSGRIQRPATSGSIPYSASAELNFSRPLPSPGTPNRPETSNQLTAEERRQQVRRTKKLTQMLGKEMLLAPNTSRSLGPSVDSRRNKKCRPQSMSFNNDLVAMPSSAPPFGSMTGSKTRALSRKLLTSRSQPGKSWGHAFAGLDSAPVQGLNRKAAAILGLPHPYSSNALNKATGDEFLESEDVLDVLEEINPTARPFIPPGMEGFKEPTPKVAQLVAFSAAALDEGASPTLPQDGVFRPFDSTHLDQALAMSESRKLAAACDERRRRVAKMSRWLGEAVPAELIHSGTRQSLNSVIIRSTGAPVSSDPSLMNHDSDYTVSKRSCARVTQSSSPCNSSSLAHRSLSHESSVASGLQSFMSIDSSDDEDDSVAVSARRGPLAERRSAGPSPLSNTAALPVTSDSIYSYRNSIESYEYLLEYDHERLSELASIFHDAHIPIAVANNTTTVDTVVPRFTQPPRSAARSQTSGSTVTTHPDPVFSRPSQTYSSAGHSPATRPITLSASVGDMPRRSAAFLELSDSESDSSEAEELYSDEFYFSPSTIHQKRMDSHDRSISKLSNFFGSTPSQIVRSQSVIRAATSSADSISTVEIPISATAGKMGWGRERAPSQPDALKKILRSLEEEAMDDSKLTSFQKSEISRKVHLLRKRTTKMFA</sequence>
<feature type="region of interest" description="Disordered" evidence="1">
    <location>
        <begin position="801"/>
        <end position="847"/>
    </location>
</feature>
<feature type="compositionally biased region" description="Polar residues" evidence="1">
    <location>
        <begin position="208"/>
        <end position="222"/>
    </location>
</feature>
<feature type="region of interest" description="Disordered" evidence="1">
    <location>
        <begin position="366"/>
        <end position="396"/>
    </location>
</feature>
<dbReference type="OrthoDB" id="2549520at2759"/>
<dbReference type="Proteomes" id="UP000179920">
    <property type="component" value="Chromosome II"/>
</dbReference>
<feature type="region of interest" description="Disordered" evidence="1">
    <location>
        <begin position="105"/>
        <end position="222"/>
    </location>
</feature>
<feature type="region of interest" description="Disordered" evidence="1">
    <location>
        <begin position="1"/>
        <end position="56"/>
    </location>
</feature>